<dbReference type="STRING" id="226505.SAMN05444394_1774"/>
<dbReference type="SUPFAM" id="SSF52833">
    <property type="entry name" value="Thioredoxin-like"/>
    <property type="match status" value="1"/>
</dbReference>
<dbReference type="AlphaFoldDB" id="A0A1N6E6I0"/>
<dbReference type="EMBL" id="FSRC01000001">
    <property type="protein sequence ID" value="SIN78630.1"/>
    <property type="molecule type" value="Genomic_DNA"/>
</dbReference>
<dbReference type="OrthoDB" id="9815205at2"/>
<evidence type="ECO:0000259" key="1">
    <source>
        <dbReference type="PROSITE" id="PS51352"/>
    </source>
</evidence>
<reference evidence="3" key="1">
    <citation type="submission" date="2016-11" db="EMBL/GenBank/DDBJ databases">
        <authorList>
            <person name="Varghese N."/>
            <person name="Submissions S."/>
        </authorList>
    </citation>
    <scope>NUCLEOTIDE SEQUENCE [LARGE SCALE GENOMIC DNA]</scope>
    <source>
        <strain evidence="3">DSM 15292</strain>
    </source>
</reference>
<dbReference type="PANTHER" id="PTHR42852:SF13">
    <property type="entry name" value="PROTEIN DIPZ"/>
    <property type="match status" value="1"/>
</dbReference>
<dbReference type="PANTHER" id="PTHR42852">
    <property type="entry name" value="THIOL:DISULFIDE INTERCHANGE PROTEIN DSBE"/>
    <property type="match status" value="1"/>
</dbReference>
<keyword evidence="3" id="KW-1185">Reference proteome</keyword>
<evidence type="ECO:0000313" key="2">
    <source>
        <dbReference type="EMBL" id="SIN78630.1"/>
    </source>
</evidence>
<accession>A0A1N6E6I0</accession>
<dbReference type="Gene3D" id="3.40.30.10">
    <property type="entry name" value="Glutaredoxin"/>
    <property type="match status" value="1"/>
</dbReference>
<gene>
    <name evidence="2" type="ORF">SAMN05444394_1774</name>
</gene>
<dbReference type="Pfam" id="PF13905">
    <property type="entry name" value="Thioredoxin_8"/>
    <property type="match status" value="1"/>
</dbReference>
<dbReference type="InterPro" id="IPR050553">
    <property type="entry name" value="Thioredoxin_ResA/DsbE_sf"/>
</dbReference>
<protein>
    <recommendedName>
        <fullName evidence="1">Thioredoxin domain-containing protein</fullName>
    </recommendedName>
</protein>
<organism evidence="2 3">
    <name type="scientific">Algoriphagus halophilus</name>
    <dbReference type="NCBI Taxonomy" id="226505"/>
    <lineage>
        <taxon>Bacteria</taxon>
        <taxon>Pseudomonadati</taxon>
        <taxon>Bacteroidota</taxon>
        <taxon>Cytophagia</taxon>
        <taxon>Cytophagales</taxon>
        <taxon>Cyclobacteriaceae</taxon>
        <taxon>Algoriphagus</taxon>
    </lineage>
</organism>
<feature type="domain" description="Thioredoxin" evidence="1">
    <location>
        <begin position="433"/>
        <end position="577"/>
    </location>
</feature>
<dbReference type="PROSITE" id="PS51352">
    <property type="entry name" value="THIOREDOXIN_2"/>
    <property type="match status" value="1"/>
</dbReference>
<sequence>MKKNLFTCFLGKVCPYPNISSSILHHLETCFSAKGLPISSKNDHIAGAIIHVFLSLFFGTVLEVHSQVAQSPLPNNEFRLEEDQKELVPSDSSLLSGGMIYLEVKASQAMDTLWIQQWNQLISNRTSINSGIIFPVLGRDGNLFEGSINQRVFTIPLESSSTHGFISLGKGKETFASQWIYLPTDRVRIRYIQQNGMLLFGGPDAAFYKAQLELDRNFQEEIFNTDPLMFTSRPESIFSDSLSVALRESATQKPQDLYVTMQVVGSPESAWSAFKEYSQKELAEHPAWIYLEEHSNEMSPLQLQLLQAKVRGEYLYKGIQKAEMAWELLNQDASKIQELEDWGIQSGILNSIASSPRLVEASFRWSARIAKSRNISLFEIVSPIPNPLKEEILAFYVLDNFNRLGDRLLPIIDQSLAIVQSEWIKDRLTSIRETREQEFLPTGLVTESGDAFDPGKLEGKTLLIHFWISGCKFCLHDFETVMKELSQEYAQNPNILILTVNADNQMDSWKKSLETGKYTSDTSINLWAKPGTGLLKTYGIHSYPQKMVIGADARIQLQTINRKEASELSYLLDSLYQADLTYAHPQTSKQL</sequence>
<dbReference type="InterPro" id="IPR036249">
    <property type="entry name" value="Thioredoxin-like_sf"/>
</dbReference>
<proteinExistence type="predicted"/>
<evidence type="ECO:0000313" key="3">
    <source>
        <dbReference type="Proteomes" id="UP000185221"/>
    </source>
</evidence>
<dbReference type="InterPro" id="IPR012336">
    <property type="entry name" value="Thioredoxin-like_fold"/>
</dbReference>
<dbReference type="RefSeq" id="WP_143185890.1">
    <property type="nucleotide sequence ID" value="NZ_FSRC01000001.1"/>
</dbReference>
<name>A0A1N6E6I0_9BACT</name>
<dbReference type="Proteomes" id="UP000185221">
    <property type="component" value="Unassembled WGS sequence"/>
</dbReference>
<dbReference type="InterPro" id="IPR013766">
    <property type="entry name" value="Thioredoxin_domain"/>
</dbReference>